<dbReference type="EMBL" id="DRMJ01000327">
    <property type="protein sequence ID" value="HHL43221.1"/>
    <property type="molecule type" value="Genomic_DNA"/>
</dbReference>
<gene>
    <name evidence="5" type="ORF">ENJ42_06370</name>
</gene>
<keyword evidence="2" id="KW-0472">Membrane</keyword>
<keyword evidence="3" id="KW-0998">Cell outer membrane</keyword>
<reference evidence="5" key="1">
    <citation type="journal article" date="2020" name="mSystems">
        <title>Genome- and Community-Level Interaction Insights into Carbon Utilization and Element Cycling Functions of Hydrothermarchaeota in Hydrothermal Sediment.</title>
        <authorList>
            <person name="Zhou Z."/>
            <person name="Liu Y."/>
            <person name="Xu W."/>
            <person name="Pan J."/>
            <person name="Luo Z.H."/>
            <person name="Li M."/>
        </authorList>
    </citation>
    <scope>NUCLEOTIDE SEQUENCE [LARGE SCALE GENOMIC DNA]</scope>
    <source>
        <strain evidence="5">HyVt-485</strain>
    </source>
</reference>
<evidence type="ECO:0000256" key="3">
    <source>
        <dbReference type="ARBA" id="ARBA00023237"/>
    </source>
</evidence>
<dbReference type="Gene3D" id="2.40.170.20">
    <property type="entry name" value="TonB-dependent receptor, beta-barrel domain"/>
    <property type="match status" value="1"/>
</dbReference>
<organism evidence="5">
    <name type="scientific">Hellea balneolensis</name>
    <dbReference type="NCBI Taxonomy" id="287478"/>
    <lineage>
        <taxon>Bacteria</taxon>
        <taxon>Pseudomonadati</taxon>
        <taxon>Pseudomonadota</taxon>
        <taxon>Alphaproteobacteria</taxon>
        <taxon>Maricaulales</taxon>
        <taxon>Robiginitomaculaceae</taxon>
        <taxon>Hellea</taxon>
    </lineage>
</organism>
<feature type="non-terminal residue" evidence="5">
    <location>
        <position position="1"/>
    </location>
</feature>
<protein>
    <submittedName>
        <fullName evidence="5">TonB-dependent receptor</fullName>
    </submittedName>
</protein>
<dbReference type="InterPro" id="IPR000531">
    <property type="entry name" value="Beta-barrel_TonB"/>
</dbReference>
<dbReference type="PANTHER" id="PTHR47234">
    <property type="match status" value="1"/>
</dbReference>
<dbReference type="AlphaFoldDB" id="A0A7C5QPR4"/>
<name>A0A7C5QPR4_9PROT</name>
<dbReference type="InterPro" id="IPR036942">
    <property type="entry name" value="Beta-barrel_TonB_sf"/>
</dbReference>
<dbReference type="GO" id="GO:0009279">
    <property type="term" value="C:cell outer membrane"/>
    <property type="evidence" value="ECO:0007669"/>
    <property type="project" value="UniProtKB-SubCell"/>
</dbReference>
<sequence length="541" mass="57358">YSNVHFAENFKNEIHATRAQNALLATTDANGNPICRPDLVTDPNCVPINWFQVGGVTQAALNYVSGTGFQDGNVTQVIGLATVSGDLGQYGFKMPGMDEGAKIVVGVEYREDDYELRTDDNFTNNLLAGQGGPTIGLAGSYDSWEGFGELEFPLLADQPFAEELTFKGAYRYADNELGGGASSYSAGGIWQINDYIRARGQYQRAVRFANAVELFRATSVGLFNLAGDDPCANGTGPNGVGIRATAAQCALSGVTAAQYGNIVANPANQYNALFGGNTALKPEKSDTFTIGAVARLPGMLDGMTLSLDYFDIQVDGFIGTVPPNQALDRCILKGDTTFCNLINRDPASGSLWLVPTGFVKATNVNTGSLSTSGVDLAVNYAADLPGSWGGLDASFQGTYLIDSLTQSLPGDTPFECVGFYAGQCGNPTPSWRHIASATWKTTHNLDAKLTWRHFADVKISPDVGAAAGSKDEFLGAADFFDVAFTYRGIEGVTLRAGVNNVLDSEPPISTSTGAGNGNGNTFPQIYDALGRYLFARATIDF</sequence>
<evidence type="ECO:0000256" key="1">
    <source>
        <dbReference type="ARBA" id="ARBA00004442"/>
    </source>
</evidence>
<dbReference type="Proteomes" id="UP000885830">
    <property type="component" value="Unassembled WGS sequence"/>
</dbReference>
<comment type="caution">
    <text evidence="5">The sequence shown here is derived from an EMBL/GenBank/DDBJ whole genome shotgun (WGS) entry which is preliminary data.</text>
</comment>
<proteinExistence type="predicted"/>
<evidence type="ECO:0000259" key="4">
    <source>
        <dbReference type="Pfam" id="PF00593"/>
    </source>
</evidence>
<dbReference type="Pfam" id="PF00593">
    <property type="entry name" value="TonB_dep_Rec_b-barrel"/>
    <property type="match status" value="1"/>
</dbReference>
<dbReference type="SUPFAM" id="SSF56935">
    <property type="entry name" value="Porins"/>
    <property type="match status" value="1"/>
</dbReference>
<feature type="domain" description="TonB-dependent receptor-like beta-barrel" evidence="4">
    <location>
        <begin position="73"/>
        <end position="501"/>
    </location>
</feature>
<keyword evidence="5" id="KW-0675">Receptor</keyword>
<accession>A0A7C5QPR4</accession>
<evidence type="ECO:0000256" key="2">
    <source>
        <dbReference type="ARBA" id="ARBA00023136"/>
    </source>
</evidence>
<evidence type="ECO:0000313" key="5">
    <source>
        <dbReference type="EMBL" id="HHL43221.1"/>
    </source>
</evidence>
<dbReference type="PANTHER" id="PTHR47234:SF2">
    <property type="entry name" value="TONB-DEPENDENT RECEPTOR"/>
    <property type="match status" value="1"/>
</dbReference>
<comment type="subcellular location">
    <subcellularLocation>
        <location evidence="1">Cell outer membrane</location>
    </subcellularLocation>
</comment>